<proteinExistence type="predicted"/>
<evidence type="ECO:0000313" key="2">
    <source>
        <dbReference type="Proteomes" id="UP001165064"/>
    </source>
</evidence>
<dbReference type="EMBL" id="BSXS01002706">
    <property type="protein sequence ID" value="GME79705.1"/>
    <property type="molecule type" value="Genomic_DNA"/>
</dbReference>
<evidence type="ECO:0000313" key="1">
    <source>
        <dbReference type="EMBL" id="GME79705.1"/>
    </source>
</evidence>
<dbReference type="Proteomes" id="UP001165064">
    <property type="component" value="Unassembled WGS sequence"/>
</dbReference>
<accession>A0ACB5T2N1</accession>
<reference evidence="1" key="1">
    <citation type="submission" date="2023-04" db="EMBL/GenBank/DDBJ databases">
        <title>Ambrosiozyma monospora NBRC 10751.</title>
        <authorList>
            <person name="Ichikawa N."/>
            <person name="Sato H."/>
            <person name="Tonouchi N."/>
        </authorList>
    </citation>
    <scope>NUCLEOTIDE SEQUENCE</scope>
    <source>
        <strain evidence="1">NBRC 10751</strain>
    </source>
</reference>
<keyword evidence="2" id="KW-1185">Reference proteome</keyword>
<name>A0ACB5T2N1_AMBMO</name>
<comment type="caution">
    <text evidence="1">The sequence shown here is derived from an EMBL/GenBank/DDBJ whole genome shotgun (WGS) entry which is preliminary data.</text>
</comment>
<organism evidence="1 2">
    <name type="scientific">Ambrosiozyma monospora</name>
    <name type="common">Yeast</name>
    <name type="synonym">Endomycopsis monosporus</name>
    <dbReference type="NCBI Taxonomy" id="43982"/>
    <lineage>
        <taxon>Eukaryota</taxon>
        <taxon>Fungi</taxon>
        <taxon>Dikarya</taxon>
        <taxon>Ascomycota</taxon>
        <taxon>Saccharomycotina</taxon>
        <taxon>Pichiomycetes</taxon>
        <taxon>Pichiales</taxon>
        <taxon>Pichiaceae</taxon>
        <taxon>Ambrosiozyma</taxon>
    </lineage>
</organism>
<sequence length="83" mass="9531">MAKANTIGLKSKSLEELLVKIIEDDRFQLELPSQVNWKELVPKLRERQLHELDSGALDLIHKTYTNLIDSQNTIHAFATSLFL</sequence>
<protein>
    <submittedName>
        <fullName evidence="1">Unnamed protein product</fullName>
    </submittedName>
</protein>
<gene>
    <name evidence="1" type="ORF">Amon02_000408800</name>
</gene>